<dbReference type="OrthoDB" id="5336600at2759"/>
<evidence type="ECO:0000313" key="2">
    <source>
        <dbReference type="Proteomes" id="UP000250266"/>
    </source>
</evidence>
<dbReference type="AlphaFoldDB" id="A0A8E2DXB7"/>
<dbReference type="PANTHER" id="PTHR43431">
    <property type="entry name" value="OXIDOREDUCTASE, SHORT CHAIN DEHYDROGENASE/REDUCTASE FAMILY (AFU_ORTHOLOGUE AFUA_5G14000)"/>
    <property type="match status" value="1"/>
</dbReference>
<protein>
    <submittedName>
        <fullName evidence="1">NAD(P)-binding protein</fullName>
    </submittedName>
</protein>
<keyword evidence="2" id="KW-1185">Reference proteome</keyword>
<gene>
    <name evidence="1" type="ORF">K432DRAFT_387458</name>
</gene>
<dbReference type="Gene3D" id="3.40.50.720">
    <property type="entry name" value="NAD(P)-binding Rossmann-like Domain"/>
    <property type="match status" value="1"/>
</dbReference>
<accession>A0A8E2DXB7</accession>
<dbReference type="InterPro" id="IPR002347">
    <property type="entry name" value="SDR_fam"/>
</dbReference>
<organism evidence="1 2">
    <name type="scientific">Lepidopterella palustris CBS 459.81</name>
    <dbReference type="NCBI Taxonomy" id="1314670"/>
    <lineage>
        <taxon>Eukaryota</taxon>
        <taxon>Fungi</taxon>
        <taxon>Dikarya</taxon>
        <taxon>Ascomycota</taxon>
        <taxon>Pezizomycotina</taxon>
        <taxon>Dothideomycetes</taxon>
        <taxon>Pleosporomycetidae</taxon>
        <taxon>Mytilinidiales</taxon>
        <taxon>Argynnaceae</taxon>
        <taxon>Lepidopterella</taxon>
    </lineage>
</organism>
<reference evidence="1 2" key="1">
    <citation type="journal article" date="2016" name="Nat. Commun.">
        <title>Ectomycorrhizal ecology is imprinted in the genome of the dominant symbiotic fungus Cenococcum geophilum.</title>
        <authorList>
            <consortium name="DOE Joint Genome Institute"/>
            <person name="Peter M."/>
            <person name="Kohler A."/>
            <person name="Ohm R.A."/>
            <person name="Kuo A."/>
            <person name="Krutzmann J."/>
            <person name="Morin E."/>
            <person name="Arend M."/>
            <person name="Barry K.W."/>
            <person name="Binder M."/>
            <person name="Choi C."/>
            <person name="Clum A."/>
            <person name="Copeland A."/>
            <person name="Grisel N."/>
            <person name="Haridas S."/>
            <person name="Kipfer T."/>
            <person name="LaButti K."/>
            <person name="Lindquist E."/>
            <person name="Lipzen A."/>
            <person name="Maire R."/>
            <person name="Meier B."/>
            <person name="Mihaltcheva S."/>
            <person name="Molinier V."/>
            <person name="Murat C."/>
            <person name="Poggeler S."/>
            <person name="Quandt C.A."/>
            <person name="Sperisen C."/>
            <person name="Tritt A."/>
            <person name="Tisserant E."/>
            <person name="Crous P.W."/>
            <person name="Henrissat B."/>
            <person name="Nehls U."/>
            <person name="Egli S."/>
            <person name="Spatafora J.W."/>
            <person name="Grigoriev I.V."/>
            <person name="Martin F.M."/>
        </authorList>
    </citation>
    <scope>NUCLEOTIDE SEQUENCE [LARGE SCALE GENOMIC DNA]</scope>
    <source>
        <strain evidence="1 2">CBS 459.81</strain>
    </source>
</reference>
<dbReference type="PANTHER" id="PTHR43431:SF7">
    <property type="entry name" value="OXIDOREDUCTASE, SHORT CHAIN DEHYDROGENASE_REDUCTASE FAMILY (AFU_ORTHOLOGUE AFUA_5G14000)"/>
    <property type="match status" value="1"/>
</dbReference>
<name>A0A8E2DXB7_9PEZI</name>
<dbReference type="EMBL" id="KV745836">
    <property type="protein sequence ID" value="OCK73305.1"/>
    <property type="molecule type" value="Genomic_DNA"/>
</dbReference>
<dbReference type="Pfam" id="PF00106">
    <property type="entry name" value="adh_short"/>
    <property type="match status" value="1"/>
</dbReference>
<evidence type="ECO:0000313" key="1">
    <source>
        <dbReference type="EMBL" id="OCK73305.1"/>
    </source>
</evidence>
<dbReference type="Proteomes" id="UP000250266">
    <property type="component" value="Unassembled WGS sequence"/>
</dbReference>
<dbReference type="InterPro" id="IPR036291">
    <property type="entry name" value="NAD(P)-bd_dom_sf"/>
</dbReference>
<dbReference type="SUPFAM" id="SSF51735">
    <property type="entry name" value="NAD(P)-binding Rossmann-fold domains"/>
    <property type="match status" value="1"/>
</dbReference>
<sequence>MKTMAIIGVGPSIGMSLARRFGREGYRIGLVSRSQANLDAYVKELADLSIESVGFSADVYDRPGLVSAIEKIVSHFGPIDVLEYSPLMSMDSLVNVLSLDVEHAQSQLDMQVLGAITCVRAVLDGMLQKGDGALLFTLGASAYSSAPSHSNGALGVVAMKQYALMLNTALEPKGIYAGCLAIGQPPHPDEIADIYWEKVQKRQPCETLYGDPRVHAAYEVLLAQGVGRVYPPGLIGKLPTPRNDRERNIYLIGLYHMAECAQILGEGQEKVDEVAEIAESIGGNRSAPLFGANIDLAFPPVTTV</sequence>
<proteinExistence type="predicted"/>